<evidence type="ECO:0000313" key="1">
    <source>
        <dbReference type="EMBL" id="MPC41258.1"/>
    </source>
</evidence>
<keyword evidence="2" id="KW-1185">Reference proteome</keyword>
<sequence>MDEAPAGRHWFRESRPLGLKEFKGSSAVYKKEGILFLTTDLIQPSQHRIHLYRRG</sequence>
<organism evidence="1 2">
    <name type="scientific">Portunus trituberculatus</name>
    <name type="common">Swimming crab</name>
    <name type="synonym">Neptunus trituberculatus</name>
    <dbReference type="NCBI Taxonomy" id="210409"/>
    <lineage>
        <taxon>Eukaryota</taxon>
        <taxon>Metazoa</taxon>
        <taxon>Ecdysozoa</taxon>
        <taxon>Arthropoda</taxon>
        <taxon>Crustacea</taxon>
        <taxon>Multicrustacea</taxon>
        <taxon>Malacostraca</taxon>
        <taxon>Eumalacostraca</taxon>
        <taxon>Eucarida</taxon>
        <taxon>Decapoda</taxon>
        <taxon>Pleocyemata</taxon>
        <taxon>Brachyura</taxon>
        <taxon>Eubrachyura</taxon>
        <taxon>Portunoidea</taxon>
        <taxon>Portunidae</taxon>
        <taxon>Portuninae</taxon>
        <taxon>Portunus</taxon>
    </lineage>
</organism>
<comment type="caution">
    <text evidence="1">The sequence shown here is derived from an EMBL/GenBank/DDBJ whole genome shotgun (WGS) entry which is preliminary data.</text>
</comment>
<dbReference type="EMBL" id="VSRR010004988">
    <property type="protein sequence ID" value="MPC41258.1"/>
    <property type="molecule type" value="Genomic_DNA"/>
</dbReference>
<accession>A0A5B7F817</accession>
<proteinExistence type="predicted"/>
<evidence type="ECO:0000313" key="2">
    <source>
        <dbReference type="Proteomes" id="UP000324222"/>
    </source>
</evidence>
<dbReference type="AlphaFoldDB" id="A0A5B7F817"/>
<name>A0A5B7F817_PORTR</name>
<protein>
    <submittedName>
        <fullName evidence="1">Uncharacterized protein</fullName>
    </submittedName>
</protein>
<gene>
    <name evidence="1" type="ORF">E2C01_034846</name>
</gene>
<dbReference type="Proteomes" id="UP000324222">
    <property type="component" value="Unassembled WGS sequence"/>
</dbReference>
<reference evidence="1 2" key="1">
    <citation type="submission" date="2019-05" db="EMBL/GenBank/DDBJ databases">
        <title>Another draft genome of Portunus trituberculatus and its Hox gene families provides insights of decapod evolution.</title>
        <authorList>
            <person name="Jeong J.-H."/>
            <person name="Song I."/>
            <person name="Kim S."/>
            <person name="Choi T."/>
            <person name="Kim D."/>
            <person name="Ryu S."/>
            <person name="Kim W."/>
        </authorList>
    </citation>
    <scope>NUCLEOTIDE SEQUENCE [LARGE SCALE GENOMIC DNA]</scope>
    <source>
        <tissue evidence="1">Muscle</tissue>
    </source>
</reference>